<sequence length="162" mass="18125">MPVETITAHGVLIADHSQHMIDIVAAMLRHAGRRDIRSATDAAGAMFELKRRDFEVILLDDGLAGTDSVEFVRRLRHSEDCRNRLTPIVMMASMPDGQRIAAARDAGVTEFLRKPFAAAHLETRLEAIRKAPRATIETDDYVGPDRRRRAAPDLGTGERRER</sequence>
<proteinExistence type="predicted"/>
<gene>
    <name evidence="5" type="ORF">GCM10010862_41530</name>
</gene>
<dbReference type="SUPFAM" id="SSF52172">
    <property type="entry name" value="CheY-like"/>
    <property type="match status" value="1"/>
</dbReference>
<evidence type="ECO:0000256" key="2">
    <source>
        <dbReference type="PROSITE-ProRule" id="PRU00169"/>
    </source>
</evidence>
<dbReference type="EMBL" id="BSNS01000022">
    <property type="protein sequence ID" value="GLQ56894.1"/>
    <property type="molecule type" value="Genomic_DNA"/>
</dbReference>
<dbReference type="Pfam" id="PF00072">
    <property type="entry name" value="Response_reg"/>
    <property type="match status" value="1"/>
</dbReference>
<evidence type="ECO:0000256" key="1">
    <source>
        <dbReference type="ARBA" id="ARBA00022553"/>
    </source>
</evidence>
<accession>A0ABQ5WAU6</accession>
<dbReference type="PANTHER" id="PTHR44591">
    <property type="entry name" value="STRESS RESPONSE REGULATOR PROTEIN 1"/>
    <property type="match status" value="1"/>
</dbReference>
<dbReference type="InterPro" id="IPR001789">
    <property type="entry name" value="Sig_transdc_resp-reg_receiver"/>
</dbReference>
<feature type="modified residue" description="4-aspartylphosphate" evidence="2">
    <location>
        <position position="60"/>
    </location>
</feature>
<dbReference type="InterPro" id="IPR050595">
    <property type="entry name" value="Bact_response_regulator"/>
</dbReference>
<dbReference type="PANTHER" id="PTHR44591:SF23">
    <property type="entry name" value="CHEY SUBFAMILY"/>
    <property type="match status" value="1"/>
</dbReference>
<keyword evidence="6" id="KW-1185">Reference proteome</keyword>
<dbReference type="SMART" id="SM00448">
    <property type="entry name" value="REC"/>
    <property type="match status" value="1"/>
</dbReference>
<dbReference type="Gene3D" id="3.40.50.2300">
    <property type="match status" value="1"/>
</dbReference>
<evidence type="ECO:0000313" key="5">
    <source>
        <dbReference type="EMBL" id="GLQ56894.1"/>
    </source>
</evidence>
<evidence type="ECO:0000313" key="6">
    <source>
        <dbReference type="Proteomes" id="UP001156691"/>
    </source>
</evidence>
<keyword evidence="1 2" id="KW-0597">Phosphoprotein</keyword>
<feature type="region of interest" description="Disordered" evidence="3">
    <location>
        <begin position="137"/>
        <end position="162"/>
    </location>
</feature>
<dbReference type="InterPro" id="IPR011006">
    <property type="entry name" value="CheY-like_superfamily"/>
</dbReference>
<protein>
    <submittedName>
        <fullName evidence="5">Response regulator</fullName>
    </submittedName>
</protein>
<dbReference type="Proteomes" id="UP001156691">
    <property type="component" value="Unassembled WGS sequence"/>
</dbReference>
<evidence type="ECO:0000256" key="3">
    <source>
        <dbReference type="SAM" id="MobiDB-lite"/>
    </source>
</evidence>
<feature type="domain" description="Response regulatory" evidence="4">
    <location>
        <begin position="10"/>
        <end position="129"/>
    </location>
</feature>
<name>A0ABQ5WAU6_9HYPH</name>
<dbReference type="RefSeq" id="WP_284342283.1">
    <property type="nucleotide sequence ID" value="NZ_BSNS01000022.1"/>
</dbReference>
<evidence type="ECO:0000259" key="4">
    <source>
        <dbReference type="PROSITE" id="PS50110"/>
    </source>
</evidence>
<organism evidence="5 6">
    <name type="scientific">Devosia nitrariae</name>
    <dbReference type="NCBI Taxonomy" id="2071872"/>
    <lineage>
        <taxon>Bacteria</taxon>
        <taxon>Pseudomonadati</taxon>
        <taxon>Pseudomonadota</taxon>
        <taxon>Alphaproteobacteria</taxon>
        <taxon>Hyphomicrobiales</taxon>
        <taxon>Devosiaceae</taxon>
        <taxon>Devosia</taxon>
    </lineage>
</organism>
<comment type="caution">
    <text evidence="5">The sequence shown here is derived from an EMBL/GenBank/DDBJ whole genome shotgun (WGS) entry which is preliminary data.</text>
</comment>
<reference evidence="6" key="1">
    <citation type="journal article" date="2019" name="Int. J. Syst. Evol. Microbiol.">
        <title>The Global Catalogue of Microorganisms (GCM) 10K type strain sequencing project: providing services to taxonomists for standard genome sequencing and annotation.</title>
        <authorList>
            <consortium name="The Broad Institute Genomics Platform"/>
            <consortium name="The Broad Institute Genome Sequencing Center for Infectious Disease"/>
            <person name="Wu L."/>
            <person name="Ma J."/>
        </authorList>
    </citation>
    <scope>NUCLEOTIDE SEQUENCE [LARGE SCALE GENOMIC DNA]</scope>
    <source>
        <strain evidence="6">NBRC 112416</strain>
    </source>
</reference>
<dbReference type="PROSITE" id="PS50110">
    <property type="entry name" value="RESPONSE_REGULATORY"/>
    <property type="match status" value="1"/>
</dbReference>